<reference evidence="1 2" key="1">
    <citation type="submission" date="2015-07" db="EMBL/GenBank/DDBJ databases">
        <title>Comparative genomics of the Sigatoka disease complex on banana suggests a link between parallel evolutionary changes in Pseudocercospora fijiensis and Pseudocercospora eumusae and increased virulence on the banana host.</title>
        <authorList>
            <person name="Chang T.-C."/>
            <person name="Salvucci A."/>
            <person name="Crous P.W."/>
            <person name="Stergiopoulos I."/>
        </authorList>
    </citation>
    <scope>NUCLEOTIDE SEQUENCE [LARGE SCALE GENOMIC DNA]</scope>
    <source>
        <strain evidence="1 2">CBS 114824</strain>
    </source>
</reference>
<evidence type="ECO:0000313" key="2">
    <source>
        <dbReference type="Proteomes" id="UP000070133"/>
    </source>
</evidence>
<dbReference type="Proteomes" id="UP000070133">
    <property type="component" value="Unassembled WGS sequence"/>
</dbReference>
<name>A0A139H4A8_9PEZI</name>
<protein>
    <recommendedName>
        <fullName evidence="3">F-box domain-containing protein</fullName>
    </recommendedName>
</protein>
<dbReference type="AlphaFoldDB" id="A0A139H4A8"/>
<evidence type="ECO:0000313" key="1">
    <source>
        <dbReference type="EMBL" id="KXS97283.1"/>
    </source>
</evidence>
<evidence type="ECO:0008006" key="3">
    <source>
        <dbReference type="Google" id="ProtNLM"/>
    </source>
</evidence>
<comment type="caution">
    <text evidence="1">The sequence shown here is derived from an EMBL/GenBank/DDBJ whole genome shotgun (WGS) entry which is preliminary data.</text>
</comment>
<keyword evidence="2" id="KW-1185">Reference proteome</keyword>
<organism evidence="1 2">
    <name type="scientific">Pseudocercospora eumusae</name>
    <dbReference type="NCBI Taxonomy" id="321146"/>
    <lineage>
        <taxon>Eukaryota</taxon>
        <taxon>Fungi</taxon>
        <taxon>Dikarya</taxon>
        <taxon>Ascomycota</taxon>
        <taxon>Pezizomycotina</taxon>
        <taxon>Dothideomycetes</taxon>
        <taxon>Dothideomycetidae</taxon>
        <taxon>Mycosphaerellales</taxon>
        <taxon>Mycosphaerellaceae</taxon>
        <taxon>Pseudocercospora</taxon>
    </lineage>
</organism>
<sequence length="103" mass="11660">MDLFESSAIHHRFSPSHISALPQDCFQQQDQAPRGSKKNAEMSRLLVEFIAVFSTPELLENILAVSHPVDMLTAMQQAQDCWRDIVRGSVSLMRKLGLESFED</sequence>
<dbReference type="EMBL" id="LFZN01000147">
    <property type="protein sequence ID" value="KXS97283.1"/>
    <property type="molecule type" value="Genomic_DNA"/>
</dbReference>
<gene>
    <name evidence="1" type="ORF">AC578_4576</name>
</gene>
<dbReference type="OrthoDB" id="3634462at2759"/>
<proteinExistence type="predicted"/>
<accession>A0A139H4A8</accession>